<feature type="transmembrane region" description="Helical" evidence="14">
    <location>
        <begin position="174"/>
        <end position="194"/>
    </location>
</feature>
<keyword evidence="8 14" id="KW-1133">Transmembrane helix</keyword>
<keyword evidence="10 14" id="KW-0472">Membrane</keyword>
<feature type="binding site" evidence="12">
    <location>
        <position position="277"/>
    </location>
    <ligand>
        <name>Zn(2+)</name>
        <dbReference type="ChEBI" id="CHEBI:29105"/>
        <note>catalytic</note>
    </ligand>
</feature>
<feature type="transmembrane region" description="Helical" evidence="14">
    <location>
        <begin position="6"/>
        <end position="24"/>
    </location>
</feature>
<dbReference type="InterPro" id="IPR032456">
    <property type="entry name" value="Peptidase_M48_N"/>
</dbReference>
<gene>
    <name evidence="17" type="ORF">A3196_16530</name>
</gene>
<dbReference type="Pfam" id="PF16491">
    <property type="entry name" value="Peptidase_M48_N"/>
    <property type="match status" value="1"/>
</dbReference>
<evidence type="ECO:0000259" key="16">
    <source>
        <dbReference type="Pfam" id="PF16491"/>
    </source>
</evidence>
<reference evidence="17 18" key="1">
    <citation type="submission" date="2016-03" db="EMBL/GenBank/DDBJ databases">
        <title>Chemosynthetic sulphur-oxidizing symbionts of marine invertebrate animals are capable of nitrogen fixation.</title>
        <authorList>
            <person name="Petersen J.M."/>
            <person name="Kemper A."/>
            <person name="Gruber-Vodicka H."/>
            <person name="Cardini U."/>
            <person name="Geest Mvander."/>
            <person name="Kleiner M."/>
            <person name="Bulgheresi S."/>
            <person name="Fussmann M."/>
            <person name="Herbold C."/>
            <person name="Seah B.K.B."/>
            <person name="Antony C.Paul."/>
            <person name="Liu D."/>
            <person name="Belitz A."/>
            <person name="Weber M."/>
        </authorList>
    </citation>
    <scope>NUCLEOTIDE SEQUENCE [LARGE SCALE GENOMIC DNA]</scope>
    <source>
        <strain evidence="17">G_D</strain>
    </source>
</reference>
<feature type="transmembrane region" description="Helical" evidence="14">
    <location>
        <begin position="147"/>
        <end position="168"/>
    </location>
</feature>
<evidence type="ECO:0000256" key="5">
    <source>
        <dbReference type="ARBA" id="ARBA00022801"/>
    </source>
</evidence>
<dbReference type="InterPro" id="IPR001915">
    <property type="entry name" value="Peptidase_M48"/>
</dbReference>
<dbReference type="GO" id="GO:0004222">
    <property type="term" value="F:metalloendopeptidase activity"/>
    <property type="evidence" value="ECO:0007669"/>
    <property type="project" value="InterPro"/>
</dbReference>
<keyword evidence="7 12" id="KW-0862">Zinc</keyword>
<dbReference type="GO" id="GO:0046872">
    <property type="term" value="F:metal ion binding"/>
    <property type="evidence" value="ECO:0007669"/>
    <property type="project" value="UniProtKB-KW"/>
</dbReference>
<accession>A0A1E2UTX4</accession>
<feature type="active site" evidence="11">
    <location>
        <position position="278"/>
    </location>
</feature>
<evidence type="ECO:0000256" key="3">
    <source>
        <dbReference type="ARBA" id="ARBA00022692"/>
    </source>
</evidence>
<keyword evidence="5 13" id="KW-0378">Hydrolase</keyword>
<evidence type="ECO:0000256" key="8">
    <source>
        <dbReference type="ARBA" id="ARBA00022989"/>
    </source>
</evidence>
<dbReference type="AlphaFoldDB" id="A0A1E2UTX4"/>
<evidence type="ECO:0000256" key="2">
    <source>
        <dbReference type="ARBA" id="ARBA00022670"/>
    </source>
</evidence>
<feature type="transmembrane region" description="Helical" evidence="14">
    <location>
        <begin position="326"/>
        <end position="346"/>
    </location>
</feature>
<dbReference type="STRING" id="1818881.A3196_16530"/>
<sequence>MALFTQLFLLFLILGTMLQLWLLYRHLQHVTQHRSQVPDAFKDRVPLEDHQKAADYTQAKGKLAFIEALIGVALLLFWTLGGGLELLIQYWNGMQWGPLTTGIVFIFSFFFIGSLLDLPFDLYRTFRLEALFGFNRNTPQQYIKDRLIGLLLSILLGLPLLWIILKLMASAGQYWWLAAWLVWLSFTLTISWAYPRFIAPLFNKFTPLSEGEMRERIGKLLQRCGFTSDGIFIMDGSKRSAHGNAYFTGFGKTKRIVFFDTLLEALNADEVEAVLAHELGHFHYKHIHKQMLVMALLSLGAMALLGWLSQQLWFYNGLGISQPSNAAALLLFVLTIPVFTIFFTPLGSFLSRRHEFEADDYAVSQSSGEFLIQALVKLYQDNASTLTPDPLYSFFHDSHPPAPVRIAHISKQITQ</sequence>
<feature type="transmembrane region" description="Helical" evidence="14">
    <location>
        <begin position="103"/>
        <end position="126"/>
    </location>
</feature>
<dbReference type="InterPro" id="IPR027057">
    <property type="entry name" value="CAXX_Prtase_1"/>
</dbReference>
<protein>
    <submittedName>
        <fullName evidence="17">Peptidase M48</fullName>
    </submittedName>
</protein>
<name>A0A1E2UTX4_9GAMM</name>
<evidence type="ECO:0000256" key="10">
    <source>
        <dbReference type="ARBA" id="ARBA00023136"/>
    </source>
</evidence>
<feature type="transmembrane region" description="Helical" evidence="14">
    <location>
        <begin position="68"/>
        <end position="91"/>
    </location>
</feature>
<dbReference type="Pfam" id="PF01435">
    <property type="entry name" value="Peptidase_M48"/>
    <property type="match status" value="1"/>
</dbReference>
<evidence type="ECO:0000256" key="13">
    <source>
        <dbReference type="RuleBase" id="RU003983"/>
    </source>
</evidence>
<feature type="domain" description="Peptidase M48" evidence="15">
    <location>
        <begin position="208"/>
        <end position="411"/>
    </location>
</feature>
<evidence type="ECO:0000256" key="12">
    <source>
        <dbReference type="PIRSR" id="PIRSR627057-2"/>
    </source>
</evidence>
<dbReference type="CDD" id="cd07343">
    <property type="entry name" value="M48A_Zmpste24p_like"/>
    <property type="match status" value="1"/>
</dbReference>
<feature type="active site" description="Proton donor" evidence="11">
    <location>
        <position position="359"/>
    </location>
</feature>
<dbReference type="EMBL" id="LVJZ01000003">
    <property type="protein sequence ID" value="ODB98217.1"/>
    <property type="molecule type" value="Genomic_DNA"/>
</dbReference>
<dbReference type="OrthoDB" id="9781930at2"/>
<feature type="binding site" evidence="12">
    <location>
        <position position="281"/>
    </location>
    <ligand>
        <name>Zn(2+)</name>
        <dbReference type="ChEBI" id="CHEBI:29105"/>
        <note>catalytic</note>
    </ligand>
</feature>
<keyword evidence="18" id="KW-1185">Reference proteome</keyword>
<keyword evidence="4 12" id="KW-0479">Metal-binding</keyword>
<dbReference type="GO" id="GO:0071586">
    <property type="term" value="P:CAAX-box protein processing"/>
    <property type="evidence" value="ECO:0007669"/>
    <property type="project" value="InterPro"/>
</dbReference>
<evidence type="ECO:0000256" key="1">
    <source>
        <dbReference type="ARBA" id="ARBA00004477"/>
    </source>
</evidence>
<evidence type="ECO:0000256" key="9">
    <source>
        <dbReference type="ARBA" id="ARBA00023049"/>
    </source>
</evidence>
<evidence type="ECO:0000256" key="14">
    <source>
        <dbReference type="SAM" id="Phobius"/>
    </source>
</evidence>
<feature type="binding site" evidence="12">
    <location>
        <position position="355"/>
    </location>
    <ligand>
        <name>Zn(2+)</name>
        <dbReference type="ChEBI" id="CHEBI:29105"/>
        <note>catalytic</note>
    </ligand>
</feature>
<evidence type="ECO:0000256" key="6">
    <source>
        <dbReference type="ARBA" id="ARBA00022824"/>
    </source>
</evidence>
<proteinExistence type="inferred from homology"/>
<evidence type="ECO:0000313" key="17">
    <source>
        <dbReference type="EMBL" id="ODB98217.1"/>
    </source>
</evidence>
<keyword evidence="6" id="KW-0256">Endoplasmic reticulum</keyword>
<comment type="caution">
    <text evidence="17">The sequence shown here is derived from an EMBL/GenBank/DDBJ whole genome shotgun (WGS) entry which is preliminary data.</text>
</comment>
<comment type="similarity">
    <text evidence="13">Belongs to the peptidase M48 family.</text>
</comment>
<keyword evidence="9 13" id="KW-0482">Metalloprotease</keyword>
<dbReference type="PANTHER" id="PTHR10120">
    <property type="entry name" value="CAAX PRENYL PROTEASE 1"/>
    <property type="match status" value="1"/>
</dbReference>
<evidence type="ECO:0000256" key="11">
    <source>
        <dbReference type="PIRSR" id="PIRSR627057-1"/>
    </source>
</evidence>
<feature type="transmembrane region" description="Helical" evidence="14">
    <location>
        <begin position="291"/>
        <end position="314"/>
    </location>
</feature>
<keyword evidence="3 14" id="KW-0812">Transmembrane</keyword>
<dbReference type="FunFam" id="3.30.2010.10:FF:000002">
    <property type="entry name" value="CAAX prenyl protease"/>
    <property type="match status" value="1"/>
</dbReference>
<comment type="subcellular location">
    <subcellularLocation>
        <location evidence="1">Endoplasmic reticulum membrane</location>
        <topology evidence="1">Multi-pass membrane protein</topology>
    </subcellularLocation>
</comment>
<dbReference type="Proteomes" id="UP000094849">
    <property type="component" value="Unassembled WGS sequence"/>
</dbReference>
<evidence type="ECO:0000259" key="15">
    <source>
        <dbReference type="Pfam" id="PF01435"/>
    </source>
</evidence>
<evidence type="ECO:0000256" key="7">
    <source>
        <dbReference type="ARBA" id="ARBA00022833"/>
    </source>
</evidence>
<evidence type="ECO:0000313" key="18">
    <source>
        <dbReference type="Proteomes" id="UP000094849"/>
    </source>
</evidence>
<dbReference type="RefSeq" id="WP_069006594.1">
    <property type="nucleotide sequence ID" value="NZ_LVJW01000003.1"/>
</dbReference>
<evidence type="ECO:0000256" key="4">
    <source>
        <dbReference type="ARBA" id="ARBA00022723"/>
    </source>
</evidence>
<feature type="domain" description="CAAX prenyl protease 1 N-terminal" evidence="16">
    <location>
        <begin position="27"/>
        <end position="204"/>
    </location>
</feature>
<organism evidence="17 18">
    <name type="scientific">Candidatus Thiodiazotropha endoloripes</name>
    <dbReference type="NCBI Taxonomy" id="1818881"/>
    <lineage>
        <taxon>Bacteria</taxon>
        <taxon>Pseudomonadati</taxon>
        <taxon>Pseudomonadota</taxon>
        <taxon>Gammaproteobacteria</taxon>
        <taxon>Chromatiales</taxon>
        <taxon>Sedimenticolaceae</taxon>
        <taxon>Candidatus Thiodiazotropha</taxon>
    </lineage>
</organism>
<dbReference type="Gene3D" id="3.30.2010.10">
    <property type="entry name" value="Metalloproteases ('zincins'), catalytic domain"/>
    <property type="match status" value="1"/>
</dbReference>
<keyword evidence="2 13" id="KW-0645">Protease</keyword>
<comment type="cofactor">
    <cofactor evidence="12 13">
        <name>Zn(2+)</name>
        <dbReference type="ChEBI" id="CHEBI:29105"/>
    </cofactor>
    <text evidence="12 13">Binds 1 zinc ion per subunit.</text>
</comment>